<dbReference type="InterPro" id="IPR052895">
    <property type="entry name" value="HetReg/Transcr_Mod"/>
</dbReference>
<evidence type="ECO:0000313" key="3">
    <source>
        <dbReference type="Proteomes" id="UP001232148"/>
    </source>
</evidence>
<dbReference type="Pfam" id="PF26639">
    <property type="entry name" value="Het-6_barrel"/>
    <property type="match status" value="1"/>
</dbReference>
<dbReference type="InterPro" id="IPR010730">
    <property type="entry name" value="HET"/>
</dbReference>
<dbReference type="PANTHER" id="PTHR24148:SF64">
    <property type="entry name" value="HETEROKARYON INCOMPATIBILITY DOMAIN-CONTAINING PROTEIN"/>
    <property type="match status" value="1"/>
</dbReference>
<name>A0AAD9M2C4_9PEZI</name>
<dbReference type="PANTHER" id="PTHR24148">
    <property type="entry name" value="ANKYRIN REPEAT DOMAIN-CONTAINING PROTEIN 39 HOMOLOG-RELATED"/>
    <property type="match status" value="1"/>
</dbReference>
<organism evidence="2 3">
    <name type="scientific">Colletotrichum zoysiae</name>
    <dbReference type="NCBI Taxonomy" id="1216348"/>
    <lineage>
        <taxon>Eukaryota</taxon>
        <taxon>Fungi</taxon>
        <taxon>Dikarya</taxon>
        <taxon>Ascomycota</taxon>
        <taxon>Pezizomycotina</taxon>
        <taxon>Sordariomycetes</taxon>
        <taxon>Hypocreomycetidae</taxon>
        <taxon>Glomerellales</taxon>
        <taxon>Glomerellaceae</taxon>
        <taxon>Colletotrichum</taxon>
        <taxon>Colletotrichum graminicola species complex</taxon>
    </lineage>
</organism>
<evidence type="ECO:0000259" key="1">
    <source>
        <dbReference type="Pfam" id="PF06985"/>
    </source>
</evidence>
<dbReference type="Pfam" id="PF06985">
    <property type="entry name" value="HET"/>
    <property type="match status" value="1"/>
</dbReference>
<accession>A0AAD9M2C4</accession>
<evidence type="ECO:0000313" key="2">
    <source>
        <dbReference type="EMBL" id="KAK2026715.1"/>
    </source>
</evidence>
<protein>
    <recommendedName>
        <fullName evidence="1">Heterokaryon incompatibility domain-containing protein</fullName>
    </recommendedName>
</protein>
<dbReference type="AlphaFoldDB" id="A0AAD9M2C4"/>
<gene>
    <name evidence="2" type="ORF">LX32DRAFT_641630</name>
</gene>
<keyword evidence="3" id="KW-1185">Reference proteome</keyword>
<comment type="caution">
    <text evidence="2">The sequence shown here is derived from an EMBL/GenBank/DDBJ whole genome shotgun (WGS) entry which is preliminary data.</text>
</comment>
<dbReference type="EMBL" id="MU842909">
    <property type="protein sequence ID" value="KAK2026715.1"/>
    <property type="molecule type" value="Genomic_DNA"/>
</dbReference>
<sequence length="611" mass="68786">MKKYRYSPLTLDREIRLLKLHAGEGLKELSGELVNFPLDRTPPFAAISYAWGAPQPRKAILCSGLKMETGPSLHSVLLHLRQPAHDILLWADALCINQKDVLERNQQVRMMGDIYAAARSTVIWLGEESDEVRMAFGWLRRFADGAWDSISDPGSITRNQAEDMLQAAFGRHLITAFRHIWALLGRPWFARKWVIQELVKSQRPLLVVGRMAPLPWSILACWLNFVESCPKVKEIFLVFCPTPVETGSKVLGPTLLRASLLMRIAVQEEQLLLFLIARTMEFRCADPRDHIFAMVGIASDADRFDLIDYGSPMEKVYQQLAYACVSDSMSLKLLWSLLYCAPLNCRVHSWLPNIDSVLEDRNGGVLASQFTVQQYRDYNASGDTVLQAHLADGGDVLKVRGRIVDRVRLLGSDNRSLGDARIVENTFNGNDEFIRNNLQTMARGRWQWIEECLEIVKSSRTPNVEEAFQDALLGNFPFEQEAPHRIAVVKSECATQMRHFKLMACDKGNASWLSAARASMSLESSYLLQSIMLERQHRRFGSTENGRLGWLPPIAEEGDFICVFDGMELPYTIRPASDGRHLLVGECIITGLMEGEAVGSSGAASDFILLQ</sequence>
<reference evidence="2" key="1">
    <citation type="submission" date="2021-06" db="EMBL/GenBank/DDBJ databases">
        <title>Comparative genomics, transcriptomics and evolutionary studies reveal genomic signatures of adaptation to plant cell wall in hemibiotrophic fungi.</title>
        <authorList>
            <consortium name="DOE Joint Genome Institute"/>
            <person name="Baroncelli R."/>
            <person name="Diaz J.F."/>
            <person name="Benocci T."/>
            <person name="Peng M."/>
            <person name="Battaglia E."/>
            <person name="Haridas S."/>
            <person name="Andreopoulos W."/>
            <person name="Labutti K."/>
            <person name="Pangilinan J."/>
            <person name="Floch G.L."/>
            <person name="Makela M.R."/>
            <person name="Henrissat B."/>
            <person name="Grigoriev I.V."/>
            <person name="Crouch J.A."/>
            <person name="De Vries R.P."/>
            <person name="Sukno S.A."/>
            <person name="Thon M.R."/>
        </authorList>
    </citation>
    <scope>NUCLEOTIDE SEQUENCE</scope>
    <source>
        <strain evidence="2">MAFF235873</strain>
    </source>
</reference>
<proteinExistence type="predicted"/>
<feature type="domain" description="Heterokaryon incompatibility" evidence="1">
    <location>
        <begin position="44"/>
        <end position="197"/>
    </location>
</feature>
<dbReference type="Proteomes" id="UP001232148">
    <property type="component" value="Unassembled WGS sequence"/>
</dbReference>